<reference evidence="1 2" key="1">
    <citation type="submission" date="2023-02" db="EMBL/GenBank/DDBJ databases">
        <title>LHISI_Scaffold_Assembly.</title>
        <authorList>
            <person name="Stuart O.P."/>
            <person name="Cleave R."/>
            <person name="Magrath M.J.L."/>
            <person name="Mikheyev A.S."/>
        </authorList>
    </citation>
    <scope>NUCLEOTIDE SEQUENCE [LARGE SCALE GENOMIC DNA]</scope>
    <source>
        <strain evidence="1">Daus_M_001</strain>
        <tissue evidence="1">Leg muscle</tissue>
    </source>
</reference>
<gene>
    <name evidence="1" type="ORF">PR048_004773</name>
</gene>
<protein>
    <submittedName>
        <fullName evidence="1">Uncharacterized protein</fullName>
    </submittedName>
</protein>
<organism evidence="1 2">
    <name type="scientific">Dryococelus australis</name>
    <dbReference type="NCBI Taxonomy" id="614101"/>
    <lineage>
        <taxon>Eukaryota</taxon>
        <taxon>Metazoa</taxon>
        <taxon>Ecdysozoa</taxon>
        <taxon>Arthropoda</taxon>
        <taxon>Hexapoda</taxon>
        <taxon>Insecta</taxon>
        <taxon>Pterygota</taxon>
        <taxon>Neoptera</taxon>
        <taxon>Polyneoptera</taxon>
        <taxon>Phasmatodea</taxon>
        <taxon>Verophasmatodea</taxon>
        <taxon>Anareolatae</taxon>
        <taxon>Phasmatidae</taxon>
        <taxon>Eurycanthinae</taxon>
        <taxon>Dryococelus</taxon>
    </lineage>
</organism>
<name>A0ABQ9I8C4_9NEOP</name>
<evidence type="ECO:0000313" key="1">
    <source>
        <dbReference type="EMBL" id="KAJ8892193.1"/>
    </source>
</evidence>
<dbReference type="Gene3D" id="3.30.420.10">
    <property type="entry name" value="Ribonuclease H-like superfamily/Ribonuclease H"/>
    <property type="match status" value="1"/>
</dbReference>
<sequence length="301" mass="33813">MPPSESAGTGAAYFAPRVQYVQWLLQQSIANPAFTASILFSDEACFTRDGYFNSRNSHIWAAENPHAKFIHGHQDLRLQHDGAPAYFSRDLREHLNNTYRGCWIGRGGPVAWPLRSPDLTPMDLFIWEHVKSVVYSVPVATRQELVERIFAACDQQRQRPDIFATVRQSLQRCCTECSMIQGGHFEHLLERLPHEKQIATNIYAGIEQGVTSTSQEKSKAARTQVTVSAAIASTTCLLMTRTAMIMLNASYVENCIRVISGERRAQEPRSHHVVTSPIAILDVTDLSPLTRVTFDIDLDLD</sequence>
<dbReference type="Proteomes" id="UP001159363">
    <property type="component" value="Chromosome 2"/>
</dbReference>
<dbReference type="InterPro" id="IPR036397">
    <property type="entry name" value="RNaseH_sf"/>
</dbReference>
<dbReference type="PANTHER" id="PTHR47326:SF1">
    <property type="entry name" value="HTH PSQ-TYPE DOMAIN-CONTAINING PROTEIN"/>
    <property type="match status" value="1"/>
</dbReference>
<accession>A0ABQ9I8C4</accession>
<dbReference type="EMBL" id="JARBHB010000002">
    <property type="protein sequence ID" value="KAJ8892193.1"/>
    <property type="molecule type" value="Genomic_DNA"/>
</dbReference>
<proteinExistence type="predicted"/>
<comment type="caution">
    <text evidence="1">The sequence shown here is derived from an EMBL/GenBank/DDBJ whole genome shotgun (WGS) entry which is preliminary data.</text>
</comment>
<dbReference type="PANTHER" id="PTHR47326">
    <property type="entry name" value="TRANSPOSABLE ELEMENT TC3 TRANSPOSASE-LIKE PROTEIN"/>
    <property type="match status" value="1"/>
</dbReference>
<keyword evidence="2" id="KW-1185">Reference proteome</keyword>
<evidence type="ECO:0000313" key="2">
    <source>
        <dbReference type="Proteomes" id="UP001159363"/>
    </source>
</evidence>